<evidence type="ECO:0000313" key="1">
    <source>
        <dbReference type="EMBL" id="KAK6749728.1"/>
    </source>
</evidence>
<dbReference type="EMBL" id="JAVFWL010000004">
    <property type="protein sequence ID" value="KAK6749728.1"/>
    <property type="molecule type" value="Genomic_DNA"/>
</dbReference>
<accession>A0ABR1DGX2</accession>
<proteinExistence type="predicted"/>
<keyword evidence="2" id="KW-1185">Reference proteome</keyword>
<sequence>MKLNLKNKLDSVRVSASWTTSGPCHRRLPGILPSSCRTFVNYEKAFDSVETNAILSTLVDQGASFHCSLTIATGKGVRQGDTILPKPFAAALQWIMKSFDWEERGMRVDLKFLSNLLFADDIVPFTRAE</sequence>
<protein>
    <recommendedName>
        <fullName evidence="3">Reverse transcriptase domain-containing protein</fullName>
    </recommendedName>
</protein>
<comment type="caution">
    <text evidence="1">The sequence shown here is derived from an EMBL/GenBank/DDBJ whole genome shotgun (WGS) entry which is preliminary data.</text>
</comment>
<evidence type="ECO:0000313" key="2">
    <source>
        <dbReference type="Proteomes" id="UP001303046"/>
    </source>
</evidence>
<gene>
    <name evidence="1" type="primary">Necator_chrIV.g15294</name>
    <name evidence="1" type="ORF">RB195_001999</name>
</gene>
<organism evidence="1 2">
    <name type="scientific">Necator americanus</name>
    <name type="common">Human hookworm</name>
    <dbReference type="NCBI Taxonomy" id="51031"/>
    <lineage>
        <taxon>Eukaryota</taxon>
        <taxon>Metazoa</taxon>
        <taxon>Ecdysozoa</taxon>
        <taxon>Nematoda</taxon>
        <taxon>Chromadorea</taxon>
        <taxon>Rhabditida</taxon>
        <taxon>Rhabditina</taxon>
        <taxon>Rhabditomorpha</taxon>
        <taxon>Strongyloidea</taxon>
        <taxon>Ancylostomatidae</taxon>
        <taxon>Bunostominae</taxon>
        <taxon>Necator</taxon>
    </lineage>
</organism>
<reference evidence="1 2" key="1">
    <citation type="submission" date="2023-08" db="EMBL/GenBank/DDBJ databases">
        <title>A Necator americanus chromosomal reference genome.</title>
        <authorList>
            <person name="Ilik V."/>
            <person name="Petrzelkova K.J."/>
            <person name="Pardy F."/>
            <person name="Fuh T."/>
            <person name="Niatou-Singa F.S."/>
            <person name="Gouil Q."/>
            <person name="Baker L."/>
            <person name="Ritchie M.E."/>
            <person name="Jex A.R."/>
            <person name="Gazzola D."/>
            <person name="Li H."/>
            <person name="Toshio Fujiwara R."/>
            <person name="Zhan B."/>
            <person name="Aroian R.V."/>
            <person name="Pafco B."/>
            <person name="Schwarz E.M."/>
        </authorList>
    </citation>
    <scope>NUCLEOTIDE SEQUENCE [LARGE SCALE GENOMIC DNA]</scope>
    <source>
        <strain evidence="1 2">Aroian</strain>
        <tissue evidence="1">Whole animal</tissue>
    </source>
</reference>
<dbReference type="Proteomes" id="UP001303046">
    <property type="component" value="Unassembled WGS sequence"/>
</dbReference>
<evidence type="ECO:0008006" key="3">
    <source>
        <dbReference type="Google" id="ProtNLM"/>
    </source>
</evidence>
<name>A0ABR1DGX2_NECAM</name>